<name>A0A0F9RJG3_9ZZZZ</name>
<sequence length="58" mass="7080">MKKVYVVEEKSGFRDWKPHSADKIKKASISRMGMYRELARIYRTNKHYRVRTYIAKEE</sequence>
<proteinExistence type="predicted"/>
<dbReference type="EMBL" id="LAZR01000835">
    <property type="protein sequence ID" value="KKN56660.1"/>
    <property type="molecule type" value="Genomic_DNA"/>
</dbReference>
<evidence type="ECO:0000313" key="1">
    <source>
        <dbReference type="EMBL" id="KKN56660.1"/>
    </source>
</evidence>
<reference evidence="1" key="1">
    <citation type="journal article" date="2015" name="Nature">
        <title>Complex archaea that bridge the gap between prokaryotes and eukaryotes.</title>
        <authorList>
            <person name="Spang A."/>
            <person name="Saw J.H."/>
            <person name="Jorgensen S.L."/>
            <person name="Zaremba-Niedzwiedzka K."/>
            <person name="Martijn J."/>
            <person name="Lind A.E."/>
            <person name="van Eijk R."/>
            <person name="Schleper C."/>
            <person name="Guy L."/>
            <person name="Ettema T.J."/>
        </authorList>
    </citation>
    <scope>NUCLEOTIDE SEQUENCE</scope>
</reference>
<accession>A0A0F9RJG3</accession>
<dbReference type="AlphaFoldDB" id="A0A0F9RJG3"/>
<organism evidence="1">
    <name type="scientific">marine sediment metagenome</name>
    <dbReference type="NCBI Taxonomy" id="412755"/>
    <lineage>
        <taxon>unclassified sequences</taxon>
        <taxon>metagenomes</taxon>
        <taxon>ecological metagenomes</taxon>
    </lineage>
</organism>
<gene>
    <name evidence="1" type="ORF">LCGC14_0569770</name>
</gene>
<protein>
    <submittedName>
        <fullName evidence="1">Uncharacterized protein</fullName>
    </submittedName>
</protein>
<comment type="caution">
    <text evidence="1">The sequence shown here is derived from an EMBL/GenBank/DDBJ whole genome shotgun (WGS) entry which is preliminary data.</text>
</comment>